<accession>A0A392NYT8</accession>
<evidence type="ECO:0000313" key="2">
    <source>
        <dbReference type="Proteomes" id="UP000265520"/>
    </source>
</evidence>
<organism evidence="1 2">
    <name type="scientific">Trifolium medium</name>
    <dbReference type="NCBI Taxonomy" id="97028"/>
    <lineage>
        <taxon>Eukaryota</taxon>
        <taxon>Viridiplantae</taxon>
        <taxon>Streptophyta</taxon>
        <taxon>Embryophyta</taxon>
        <taxon>Tracheophyta</taxon>
        <taxon>Spermatophyta</taxon>
        <taxon>Magnoliopsida</taxon>
        <taxon>eudicotyledons</taxon>
        <taxon>Gunneridae</taxon>
        <taxon>Pentapetalae</taxon>
        <taxon>rosids</taxon>
        <taxon>fabids</taxon>
        <taxon>Fabales</taxon>
        <taxon>Fabaceae</taxon>
        <taxon>Papilionoideae</taxon>
        <taxon>50 kb inversion clade</taxon>
        <taxon>NPAAA clade</taxon>
        <taxon>Hologalegina</taxon>
        <taxon>IRL clade</taxon>
        <taxon>Trifolieae</taxon>
        <taxon>Trifolium</taxon>
    </lineage>
</organism>
<protein>
    <submittedName>
        <fullName evidence="1">Uncharacterized protein</fullName>
    </submittedName>
</protein>
<dbReference type="AlphaFoldDB" id="A0A392NYT8"/>
<proteinExistence type="predicted"/>
<dbReference type="Proteomes" id="UP000265520">
    <property type="component" value="Unassembled WGS sequence"/>
</dbReference>
<comment type="caution">
    <text evidence="1">The sequence shown here is derived from an EMBL/GenBank/DDBJ whole genome shotgun (WGS) entry which is preliminary data.</text>
</comment>
<sequence>MPVTTGVKPHTISKFCTPLAGVTLLTLVASTAAVPTSASKGVQAYSEVGQSAMLN</sequence>
<dbReference type="EMBL" id="LXQA010057060">
    <property type="protein sequence ID" value="MCI04948.1"/>
    <property type="molecule type" value="Genomic_DNA"/>
</dbReference>
<name>A0A392NYT8_9FABA</name>
<evidence type="ECO:0000313" key="1">
    <source>
        <dbReference type="EMBL" id="MCI04948.1"/>
    </source>
</evidence>
<reference evidence="1 2" key="1">
    <citation type="journal article" date="2018" name="Front. Plant Sci.">
        <title>Red Clover (Trifolium pratense) and Zigzag Clover (T. medium) - A Picture of Genomic Similarities and Differences.</title>
        <authorList>
            <person name="Dluhosova J."/>
            <person name="Istvanek J."/>
            <person name="Nedelnik J."/>
            <person name="Repkova J."/>
        </authorList>
    </citation>
    <scope>NUCLEOTIDE SEQUENCE [LARGE SCALE GENOMIC DNA]</scope>
    <source>
        <strain evidence="2">cv. 10/8</strain>
        <tissue evidence="1">Leaf</tissue>
    </source>
</reference>
<keyword evidence="2" id="KW-1185">Reference proteome</keyword>